<dbReference type="VEuPathDB" id="FungiDB:PV09_06408"/>
<dbReference type="RefSeq" id="XP_016212125.1">
    <property type="nucleotide sequence ID" value="XM_016360043.1"/>
</dbReference>
<keyword evidence="6" id="KW-1185">Reference proteome</keyword>
<name>A0A0D1XIV8_9PEZI</name>
<protein>
    <submittedName>
        <fullName evidence="5">Uncharacterized protein</fullName>
    </submittedName>
</protein>
<dbReference type="InParanoid" id="A0A0D1XIV8"/>
<dbReference type="EMBL" id="KN847550">
    <property type="protein sequence ID" value="KIW02256.1"/>
    <property type="molecule type" value="Genomic_DNA"/>
</dbReference>
<dbReference type="Pfam" id="PF00144">
    <property type="entry name" value="Beta-lactamase"/>
    <property type="match status" value="1"/>
</dbReference>
<dbReference type="InterPro" id="IPR058664">
    <property type="entry name" value="ARB_00930-like_C"/>
</dbReference>
<dbReference type="InterPro" id="IPR001466">
    <property type="entry name" value="Beta-lactam-related"/>
</dbReference>
<dbReference type="AlphaFoldDB" id="A0A0D1XIV8"/>
<dbReference type="GeneID" id="27314381"/>
<feature type="signal peptide" evidence="2">
    <location>
        <begin position="1"/>
        <end position="18"/>
    </location>
</feature>
<dbReference type="STRING" id="253628.A0A0D1XIV8"/>
<accession>A0A0D1XIV8</accession>
<keyword evidence="2" id="KW-0732">Signal</keyword>
<evidence type="ECO:0000313" key="6">
    <source>
        <dbReference type="Proteomes" id="UP000053259"/>
    </source>
</evidence>
<organism evidence="5 6">
    <name type="scientific">Verruconis gallopava</name>
    <dbReference type="NCBI Taxonomy" id="253628"/>
    <lineage>
        <taxon>Eukaryota</taxon>
        <taxon>Fungi</taxon>
        <taxon>Dikarya</taxon>
        <taxon>Ascomycota</taxon>
        <taxon>Pezizomycotina</taxon>
        <taxon>Dothideomycetes</taxon>
        <taxon>Pleosporomycetidae</taxon>
        <taxon>Venturiales</taxon>
        <taxon>Sympoventuriaceae</taxon>
        <taxon>Verruconis</taxon>
    </lineage>
</organism>
<evidence type="ECO:0000256" key="2">
    <source>
        <dbReference type="SAM" id="SignalP"/>
    </source>
</evidence>
<dbReference type="SUPFAM" id="SSF56601">
    <property type="entry name" value="beta-lactamase/transpeptidase-like"/>
    <property type="match status" value="1"/>
</dbReference>
<evidence type="ECO:0000259" key="3">
    <source>
        <dbReference type="Pfam" id="PF00144"/>
    </source>
</evidence>
<evidence type="ECO:0000259" key="4">
    <source>
        <dbReference type="Pfam" id="PF26335"/>
    </source>
</evidence>
<evidence type="ECO:0000313" key="5">
    <source>
        <dbReference type="EMBL" id="KIW02256.1"/>
    </source>
</evidence>
<dbReference type="Gene3D" id="3.40.710.10">
    <property type="entry name" value="DD-peptidase/beta-lactamase superfamily"/>
    <property type="match status" value="1"/>
</dbReference>
<dbReference type="InterPro" id="IPR012338">
    <property type="entry name" value="Beta-lactam/transpept-like"/>
</dbReference>
<dbReference type="Proteomes" id="UP000053259">
    <property type="component" value="Unassembled WGS sequence"/>
</dbReference>
<dbReference type="Pfam" id="PF26335">
    <property type="entry name" value="ARB_00930_C"/>
    <property type="match status" value="1"/>
</dbReference>
<dbReference type="PANTHER" id="PTHR22935:SF95">
    <property type="entry name" value="BETA-LACTAMASE-LIKE 1-RELATED"/>
    <property type="match status" value="1"/>
</dbReference>
<comment type="similarity">
    <text evidence="1">Belongs to the beta-lactamase family.</text>
</comment>
<feature type="domain" description="Beta-lactamase-like ARB-00930-like C-terminal" evidence="4">
    <location>
        <begin position="418"/>
        <end position="556"/>
    </location>
</feature>
<gene>
    <name evidence="5" type="ORF">PV09_06408</name>
</gene>
<dbReference type="PANTHER" id="PTHR22935">
    <property type="entry name" value="PENICILLIN-BINDING PROTEIN"/>
    <property type="match status" value="1"/>
</dbReference>
<sequence>MLTVVFVSLFLLSKTVNCVCYQQTPAFPPPEWTGLASDLSSTFASIESKLRQVVSKEQYENTSYSVEVTSASETLWESHATARRRNETRPGVKHVDSSSQYRIASITKVFTALGILFQQRLGNVNLDDPVLNYVEELRSDEYELPWKDITLRILASQASGLPREFAQADIINSDIDPTSLGLPPASGKTAPNCDENDEYRPCNRTQLLDGLKHRGPVFAPNQRSTYSNLNFEVLGLVLADVTNMTYEQYVKTAIFEPLNMTSSSFDKPPDDRAVLPLLRNGNNYWDFEEGIQSPSGGIYSSSADMSKFVRYILTHYNALATGVNWLGPSGWSGGLHSFYGMPFEIFRTDRILPSSKRPVTFATKSGGLPGYPSRIVIMEEYGLGITVLVGGEAALLLEIVEIVTVDLVRAAEDAVWRRIASTYAGSFTAADSSVNSSLTLDSSASKGLHLKSFISNGTDVFATLFPIFVRDTSQAWYPQLTPTLLFEDEERKRGEIWRISVVHERPKDGVSKRNVWDDDCVADMDTVSYGGEPINKIIFWHEKKTLQLPAWNVTLRAPAATPNGAELVMQG</sequence>
<reference evidence="5 6" key="1">
    <citation type="submission" date="2015-01" db="EMBL/GenBank/DDBJ databases">
        <title>The Genome Sequence of Ochroconis gallopava CBS43764.</title>
        <authorList>
            <consortium name="The Broad Institute Genomics Platform"/>
            <person name="Cuomo C."/>
            <person name="de Hoog S."/>
            <person name="Gorbushina A."/>
            <person name="Stielow B."/>
            <person name="Teixiera M."/>
            <person name="Abouelleil A."/>
            <person name="Chapman S.B."/>
            <person name="Priest M."/>
            <person name="Young S.K."/>
            <person name="Wortman J."/>
            <person name="Nusbaum C."/>
            <person name="Birren B."/>
        </authorList>
    </citation>
    <scope>NUCLEOTIDE SEQUENCE [LARGE SCALE GENOMIC DNA]</scope>
    <source>
        <strain evidence="5 6">CBS 43764</strain>
    </source>
</reference>
<feature type="domain" description="Beta-lactamase-related" evidence="3">
    <location>
        <begin position="93"/>
        <end position="389"/>
    </location>
</feature>
<evidence type="ECO:0000256" key="1">
    <source>
        <dbReference type="ARBA" id="ARBA00038473"/>
    </source>
</evidence>
<dbReference type="HOGENOM" id="CLU_019706_1_0_1"/>
<dbReference type="InterPro" id="IPR051478">
    <property type="entry name" value="Beta-lactamase-like_AB/R"/>
</dbReference>
<dbReference type="OrthoDB" id="5946976at2759"/>
<feature type="chain" id="PRO_5002236405" evidence="2">
    <location>
        <begin position="19"/>
        <end position="571"/>
    </location>
</feature>
<proteinExistence type="inferred from homology"/>